<protein>
    <submittedName>
        <fullName evidence="1">Uncharacterized protein</fullName>
    </submittedName>
</protein>
<organism evidence="1 2">
    <name type="scientific">Kineosporia babensis</name>
    <dbReference type="NCBI Taxonomy" id="499548"/>
    <lineage>
        <taxon>Bacteria</taxon>
        <taxon>Bacillati</taxon>
        <taxon>Actinomycetota</taxon>
        <taxon>Actinomycetes</taxon>
        <taxon>Kineosporiales</taxon>
        <taxon>Kineosporiaceae</taxon>
        <taxon>Kineosporia</taxon>
    </lineage>
</organism>
<name>A0A9X1NF87_9ACTN</name>
<gene>
    <name evidence="1" type="ORF">LR394_17660</name>
</gene>
<comment type="caution">
    <text evidence="1">The sequence shown here is derived from an EMBL/GenBank/DDBJ whole genome shotgun (WGS) entry which is preliminary data.</text>
</comment>
<dbReference type="EMBL" id="JAJOMB010000009">
    <property type="protein sequence ID" value="MCD5312735.1"/>
    <property type="molecule type" value="Genomic_DNA"/>
</dbReference>
<keyword evidence="2" id="KW-1185">Reference proteome</keyword>
<dbReference type="Proteomes" id="UP001138997">
    <property type="component" value="Unassembled WGS sequence"/>
</dbReference>
<dbReference type="AlphaFoldDB" id="A0A9X1NF87"/>
<proteinExistence type="predicted"/>
<accession>A0A9X1NF87</accession>
<reference evidence="1" key="1">
    <citation type="submission" date="2021-11" db="EMBL/GenBank/DDBJ databases">
        <title>Streptomyces corallinus and Kineosporia corallina sp. nov., two new coral-derived marine actinobacteria.</title>
        <authorList>
            <person name="Buangrab K."/>
            <person name="Sutthacheep M."/>
            <person name="Yeemin T."/>
            <person name="Harunari E."/>
            <person name="Igarashi Y."/>
            <person name="Sripreechasak P."/>
            <person name="Kanchanasin P."/>
            <person name="Tanasupawat S."/>
            <person name="Phongsopitanun W."/>
        </authorList>
    </citation>
    <scope>NUCLEOTIDE SEQUENCE</scope>
    <source>
        <strain evidence="1">JCM 31032</strain>
    </source>
</reference>
<dbReference type="RefSeq" id="WP_231443262.1">
    <property type="nucleotide sequence ID" value="NZ_JAJOMB010000009.1"/>
</dbReference>
<sequence length="50" mass="5382">MINNPQWIANPATNDYFTQTGSPARDRALITSGESYCGSAPDLGFRESGC</sequence>
<evidence type="ECO:0000313" key="1">
    <source>
        <dbReference type="EMBL" id="MCD5312735.1"/>
    </source>
</evidence>
<evidence type="ECO:0000313" key="2">
    <source>
        <dbReference type="Proteomes" id="UP001138997"/>
    </source>
</evidence>